<comment type="caution">
    <text evidence="6">The sequence shown here is derived from an EMBL/GenBank/DDBJ whole genome shotgun (WGS) entry which is preliminary data.</text>
</comment>
<dbReference type="PANTHER" id="PTHR30346:SF17">
    <property type="entry name" value="LYSR FAMILY TRANSCRIPTIONAL REGULATOR"/>
    <property type="match status" value="1"/>
</dbReference>
<sequence length="297" mass="32444">MMDRIKALLTVIDEGSVNRAAVRLRITQPALSRQMQALENELGGKLLERETSGVKPTGLGHALVKSMRPLVENYEAALADLRRQARGERSELRVGYLGSAAQSILTPALAKLRKVQPHVKLKLQDLSPREQIDALRAGELDLALIGQEGQLAAREFHSARLCSLHVCVAVADDDALSTRKSVTLKELKGRDFIGVDEEQVPGRNRWVASMCKAAGFKPRFAVIVDGISNVLSQVVSESAVTLLPGYFEKLQHPGITFVPVSDDSARWDCIVLWQKGRASAATRALVEALKQVAATLR</sequence>
<dbReference type="InterPro" id="IPR000847">
    <property type="entry name" value="LysR_HTH_N"/>
</dbReference>
<keyword evidence="4" id="KW-0804">Transcription</keyword>
<dbReference type="SUPFAM" id="SSF53850">
    <property type="entry name" value="Periplasmic binding protein-like II"/>
    <property type="match status" value="1"/>
</dbReference>
<organism evidence="6 7">
    <name type="scientific">Prosthecobacter fluviatilis</name>
    <dbReference type="NCBI Taxonomy" id="445931"/>
    <lineage>
        <taxon>Bacteria</taxon>
        <taxon>Pseudomonadati</taxon>
        <taxon>Verrucomicrobiota</taxon>
        <taxon>Verrucomicrobiia</taxon>
        <taxon>Verrucomicrobiales</taxon>
        <taxon>Verrucomicrobiaceae</taxon>
        <taxon>Prosthecobacter</taxon>
    </lineage>
</organism>
<dbReference type="Pfam" id="PF03466">
    <property type="entry name" value="LysR_substrate"/>
    <property type="match status" value="1"/>
</dbReference>
<dbReference type="RefSeq" id="WP_377171446.1">
    <property type="nucleotide sequence ID" value="NZ_JBHSMQ010000013.1"/>
</dbReference>
<evidence type="ECO:0000256" key="4">
    <source>
        <dbReference type="ARBA" id="ARBA00023163"/>
    </source>
</evidence>
<proteinExistence type="inferred from homology"/>
<evidence type="ECO:0000256" key="2">
    <source>
        <dbReference type="ARBA" id="ARBA00023015"/>
    </source>
</evidence>
<gene>
    <name evidence="6" type="ORF">ACFQDI_23090</name>
</gene>
<dbReference type="PROSITE" id="PS50931">
    <property type="entry name" value="HTH_LYSR"/>
    <property type="match status" value="1"/>
</dbReference>
<dbReference type="InterPro" id="IPR036388">
    <property type="entry name" value="WH-like_DNA-bd_sf"/>
</dbReference>
<dbReference type="PANTHER" id="PTHR30346">
    <property type="entry name" value="TRANSCRIPTIONAL DUAL REGULATOR HCAR-RELATED"/>
    <property type="match status" value="1"/>
</dbReference>
<name>A0ABW0KW77_9BACT</name>
<evidence type="ECO:0000256" key="3">
    <source>
        <dbReference type="ARBA" id="ARBA00023125"/>
    </source>
</evidence>
<dbReference type="SUPFAM" id="SSF46785">
    <property type="entry name" value="Winged helix' DNA-binding domain"/>
    <property type="match status" value="1"/>
</dbReference>
<reference evidence="7" key="1">
    <citation type="journal article" date="2019" name="Int. J. Syst. Evol. Microbiol.">
        <title>The Global Catalogue of Microorganisms (GCM) 10K type strain sequencing project: providing services to taxonomists for standard genome sequencing and annotation.</title>
        <authorList>
            <consortium name="The Broad Institute Genomics Platform"/>
            <consortium name="The Broad Institute Genome Sequencing Center for Infectious Disease"/>
            <person name="Wu L."/>
            <person name="Ma J."/>
        </authorList>
    </citation>
    <scope>NUCLEOTIDE SEQUENCE [LARGE SCALE GENOMIC DNA]</scope>
    <source>
        <strain evidence="7">CGMCC 4.1469</strain>
    </source>
</reference>
<evidence type="ECO:0000313" key="7">
    <source>
        <dbReference type="Proteomes" id="UP001596052"/>
    </source>
</evidence>
<evidence type="ECO:0000259" key="5">
    <source>
        <dbReference type="PROSITE" id="PS50931"/>
    </source>
</evidence>
<dbReference type="Proteomes" id="UP001596052">
    <property type="component" value="Unassembled WGS sequence"/>
</dbReference>
<dbReference type="Pfam" id="PF00126">
    <property type="entry name" value="HTH_1"/>
    <property type="match status" value="1"/>
</dbReference>
<evidence type="ECO:0000313" key="6">
    <source>
        <dbReference type="EMBL" id="MFC5457773.1"/>
    </source>
</evidence>
<accession>A0ABW0KW77</accession>
<dbReference type="Gene3D" id="1.10.10.10">
    <property type="entry name" value="Winged helix-like DNA-binding domain superfamily/Winged helix DNA-binding domain"/>
    <property type="match status" value="1"/>
</dbReference>
<feature type="domain" description="HTH lysR-type" evidence="5">
    <location>
        <begin position="1"/>
        <end position="57"/>
    </location>
</feature>
<comment type="similarity">
    <text evidence="1">Belongs to the LysR transcriptional regulatory family.</text>
</comment>
<evidence type="ECO:0000256" key="1">
    <source>
        <dbReference type="ARBA" id="ARBA00009437"/>
    </source>
</evidence>
<dbReference type="CDD" id="cd08414">
    <property type="entry name" value="PBP2_LTTR_aromatics_like"/>
    <property type="match status" value="1"/>
</dbReference>
<keyword evidence="7" id="KW-1185">Reference proteome</keyword>
<dbReference type="InterPro" id="IPR005119">
    <property type="entry name" value="LysR_subst-bd"/>
</dbReference>
<dbReference type="Gene3D" id="3.40.190.10">
    <property type="entry name" value="Periplasmic binding protein-like II"/>
    <property type="match status" value="2"/>
</dbReference>
<dbReference type="EMBL" id="JBHSMQ010000013">
    <property type="protein sequence ID" value="MFC5457773.1"/>
    <property type="molecule type" value="Genomic_DNA"/>
</dbReference>
<dbReference type="InterPro" id="IPR036390">
    <property type="entry name" value="WH_DNA-bd_sf"/>
</dbReference>
<keyword evidence="3" id="KW-0238">DNA-binding</keyword>
<keyword evidence="2" id="KW-0805">Transcription regulation</keyword>
<dbReference type="PRINTS" id="PR00039">
    <property type="entry name" value="HTHLYSR"/>
</dbReference>
<protein>
    <submittedName>
        <fullName evidence="6">LysR substrate-binding domain-containing protein</fullName>
    </submittedName>
</protein>